<gene>
    <name evidence="1" type="ordered locus">Cwoe_0695</name>
</gene>
<reference evidence="1 2" key="1">
    <citation type="journal article" date="2010" name="Stand. Genomic Sci.">
        <title>Complete genome sequence of Conexibacter woesei type strain (ID131577).</title>
        <authorList>
            <person name="Pukall R."/>
            <person name="Lapidus A."/>
            <person name="Glavina Del Rio T."/>
            <person name="Copeland A."/>
            <person name="Tice H."/>
            <person name="Cheng J.-F."/>
            <person name="Lucas S."/>
            <person name="Chen F."/>
            <person name="Nolan M."/>
            <person name="Bruce D."/>
            <person name="Goodwin L."/>
            <person name="Pitluck S."/>
            <person name="Mavromatis K."/>
            <person name="Ivanova N."/>
            <person name="Ovchinnikova G."/>
            <person name="Pati A."/>
            <person name="Chen A."/>
            <person name="Palaniappan K."/>
            <person name="Land M."/>
            <person name="Hauser L."/>
            <person name="Chang Y.-J."/>
            <person name="Jeffries C.D."/>
            <person name="Chain P."/>
            <person name="Meincke L."/>
            <person name="Sims D."/>
            <person name="Brettin T."/>
            <person name="Detter J.C."/>
            <person name="Rohde M."/>
            <person name="Goeker M."/>
            <person name="Bristow J."/>
            <person name="Eisen J.A."/>
            <person name="Markowitz V."/>
            <person name="Kyrpides N.C."/>
            <person name="Klenk H.-P."/>
            <person name="Hugenholtz P."/>
        </authorList>
    </citation>
    <scope>NUCLEOTIDE SEQUENCE [LARGE SCALE GENOMIC DNA]</scope>
    <source>
        <strain evidence="2">DSM 14684 / CIP 108061 / JCM 11494 / NBRC 100937 / ID131577</strain>
    </source>
</reference>
<protein>
    <submittedName>
        <fullName evidence="1">Uncharacterized protein</fullName>
    </submittedName>
</protein>
<dbReference type="RefSeq" id="WP_012932181.1">
    <property type="nucleotide sequence ID" value="NC_013739.1"/>
</dbReference>
<dbReference type="Proteomes" id="UP000008229">
    <property type="component" value="Chromosome"/>
</dbReference>
<name>D3F9G1_CONWI</name>
<organism evidence="1 2">
    <name type="scientific">Conexibacter woesei (strain DSM 14684 / CCUG 47730 / CIP 108061 / JCM 11494 / NBRC 100937 / ID131577)</name>
    <dbReference type="NCBI Taxonomy" id="469383"/>
    <lineage>
        <taxon>Bacteria</taxon>
        <taxon>Bacillati</taxon>
        <taxon>Actinomycetota</taxon>
        <taxon>Thermoleophilia</taxon>
        <taxon>Solirubrobacterales</taxon>
        <taxon>Conexibacteraceae</taxon>
        <taxon>Conexibacter</taxon>
    </lineage>
</organism>
<dbReference type="STRING" id="469383.Cwoe_0695"/>
<dbReference type="AlphaFoldDB" id="D3F9G1"/>
<dbReference type="EMBL" id="CP001854">
    <property type="protein sequence ID" value="ADB49128.1"/>
    <property type="molecule type" value="Genomic_DNA"/>
</dbReference>
<reference evidence="2" key="2">
    <citation type="submission" date="2010-01" db="EMBL/GenBank/DDBJ databases">
        <title>The complete genome of Conexibacter woesei DSM 14684.</title>
        <authorList>
            <consortium name="US DOE Joint Genome Institute (JGI-PGF)"/>
            <person name="Lucas S."/>
            <person name="Copeland A."/>
            <person name="Lapidus A."/>
            <person name="Glavina del Rio T."/>
            <person name="Dalin E."/>
            <person name="Tice H."/>
            <person name="Bruce D."/>
            <person name="Goodwin L."/>
            <person name="Pitluck S."/>
            <person name="Kyrpides N."/>
            <person name="Mavromatis K."/>
            <person name="Ivanova N."/>
            <person name="Mikhailova N."/>
            <person name="Chertkov O."/>
            <person name="Brettin T."/>
            <person name="Detter J.C."/>
            <person name="Han C."/>
            <person name="Larimer F."/>
            <person name="Land M."/>
            <person name="Hauser L."/>
            <person name="Markowitz V."/>
            <person name="Cheng J.-F."/>
            <person name="Hugenholtz P."/>
            <person name="Woyke T."/>
            <person name="Wu D."/>
            <person name="Pukall R."/>
            <person name="Steenblock K."/>
            <person name="Schneider S."/>
            <person name="Klenk H.-P."/>
            <person name="Eisen J.A."/>
        </authorList>
    </citation>
    <scope>NUCLEOTIDE SEQUENCE [LARGE SCALE GENOMIC DNA]</scope>
    <source>
        <strain evidence="2">DSM 14684 / CIP 108061 / JCM 11494 / NBRC 100937 / ID131577</strain>
    </source>
</reference>
<dbReference type="KEGG" id="cwo:Cwoe_0695"/>
<proteinExistence type="predicted"/>
<evidence type="ECO:0000313" key="2">
    <source>
        <dbReference type="Proteomes" id="UP000008229"/>
    </source>
</evidence>
<sequence length="188" mass="20334">MNETTVTIPTGYVGAVTDSLLLLFGSTAESTYKAIQNADLAEIRLDLCAYRWRLRRLGELIDQLERSAGTPAVVLSVADALDLLAEALHGVLCDKAEALGDACQQFLDGADPDTLRDHHAAVSNVLDVIAALGPPHRVRVTMPDDIAEQVQQAADRTGYPHEEIVMAALARRIEEIGAAEPRHGEDDR</sequence>
<dbReference type="HOGENOM" id="CLU_1438851_0_0_11"/>
<evidence type="ECO:0000313" key="1">
    <source>
        <dbReference type="EMBL" id="ADB49128.1"/>
    </source>
</evidence>
<keyword evidence="2" id="KW-1185">Reference proteome</keyword>
<accession>D3F9G1</accession>